<evidence type="ECO:0008006" key="4">
    <source>
        <dbReference type="Google" id="ProtNLM"/>
    </source>
</evidence>
<evidence type="ECO:0000256" key="1">
    <source>
        <dbReference type="SAM" id="SignalP"/>
    </source>
</evidence>
<sequence length="135" mass="15523">MLSWHVLSMVTTVALSKSYAPECPELLFGGIAQFARRNFVEVMEETHPGLMYDCGLENEAMHGISFYGGFLLDRFKGASYNYFTRKYPESERVRNVINDAVESWKGDLKEMQTKTRFGCNYRVNNLVYSVLCTYA</sequence>
<organism evidence="2 3">
    <name type="scientific">Ancylostoma ceylanicum</name>
    <dbReference type="NCBI Taxonomy" id="53326"/>
    <lineage>
        <taxon>Eukaryota</taxon>
        <taxon>Metazoa</taxon>
        <taxon>Ecdysozoa</taxon>
        <taxon>Nematoda</taxon>
        <taxon>Chromadorea</taxon>
        <taxon>Rhabditida</taxon>
        <taxon>Rhabditina</taxon>
        <taxon>Rhabditomorpha</taxon>
        <taxon>Strongyloidea</taxon>
        <taxon>Ancylostomatidae</taxon>
        <taxon>Ancylostomatinae</taxon>
        <taxon>Ancylostoma</taxon>
    </lineage>
</organism>
<feature type="signal peptide" evidence="1">
    <location>
        <begin position="1"/>
        <end position="16"/>
    </location>
</feature>
<dbReference type="Pfam" id="PF17641">
    <property type="entry name" value="ASPRs"/>
    <property type="match status" value="1"/>
</dbReference>
<keyword evidence="1" id="KW-0732">Signal</keyword>
<dbReference type="AlphaFoldDB" id="A0A016W1Z6"/>
<gene>
    <name evidence="2" type="primary">Acey_s0002.g551</name>
    <name evidence="2" type="synonym">ASPR-s0002.g551</name>
    <name evidence="2" type="ORF">Y032_0002g551</name>
</gene>
<dbReference type="EMBL" id="JARK01001338">
    <property type="protein sequence ID" value="EYC33003.1"/>
    <property type="molecule type" value="Genomic_DNA"/>
</dbReference>
<keyword evidence="3" id="KW-1185">Reference proteome</keyword>
<evidence type="ECO:0000313" key="2">
    <source>
        <dbReference type="EMBL" id="EYC33003.1"/>
    </source>
</evidence>
<proteinExistence type="predicted"/>
<accession>A0A016W1Z6</accession>
<reference evidence="3" key="1">
    <citation type="journal article" date="2015" name="Nat. Genet.">
        <title>The genome and transcriptome of the zoonotic hookworm Ancylostoma ceylanicum identify infection-specific gene families.</title>
        <authorList>
            <person name="Schwarz E.M."/>
            <person name="Hu Y."/>
            <person name="Antoshechkin I."/>
            <person name="Miller M.M."/>
            <person name="Sternberg P.W."/>
            <person name="Aroian R.V."/>
        </authorList>
    </citation>
    <scope>NUCLEOTIDE SEQUENCE</scope>
    <source>
        <strain evidence="3">HY135</strain>
    </source>
</reference>
<dbReference type="InterPro" id="IPR035109">
    <property type="entry name" value="ASPR"/>
</dbReference>
<comment type="caution">
    <text evidence="2">The sequence shown here is derived from an EMBL/GenBank/DDBJ whole genome shotgun (WGS) entry which is preliminary data.</text>
</comment>
<evidence type="ECO:0000313" key="3">
    <source>
        <dbReference type="Proteomes" id="UP000024635"/>
    </source>
</evidence>
<feature type="chain" id="PRO_5001494171" description="SCP domain-containing protein" evidence="1">
    <location>
        <begin position="17"/>
        <end position="135"/>
    </location>
</feature>
<dbReference type="Proteomes" id="UP000024635">
    <property type="component" value="Unassembled WGS sequence"/>
</dbReference>
<dbReference type="OrthoDB" id="10552059at2759"/>
<name>A0A016W1Z6_9BILA</name>
<protein>
    <recommendedName>
        <fullName evidence="4">SCP domain-containing protein</fullName>
    </recommendedName>
</protein>